<dbReference type="eggNOG" id="ENOG502S17G">
    <property type="taxonomic scope" value="Eukaryota"/>
</dbReference>
<organism evidence="2 3">
    <name type="scientific">Sphaeroforma arctica JP610</name>
    <dbReference type="NCBI Taxonomy" id="667725"/>
    <lineage>
        <taxon>Eukaryota</taxon>
        <taxon>Ichthyosporea</taxon>
        <taxon>Ichthyophonida</taxon>
        <taxon>Sphaeroforma</taxon>
    </lineage>
</organism>
<dbReference type="RefSeq" id="XP_014153854.1">
    <property type="nucleotide sequence ID" value="XM_014298379.1"/>
</dbReference>
<dbReference type="PANTHER" id="PTHR43083:SF6">
    <property type="entry name" value="MANNAN POLYMERASE COMPLEXES SUBUNIT MNN9"/>
    <property type="match status" value="1"/>
</dbReference>
<dbReference type="OrthoDB" id="204164at2759"/>
<comment type="similarity">
    <text evidence="1">Belongs to the ANP1/MMN9/VAN1 family.</text>
</comment>
<dbReference type="AlphaFoldDB" id="A0A0L0FT08"/>
<evidence type="ECO:0008006" key="4">
    <source>
        <dbReference type="Google" id="ProtNLM"/>
    </source>
</evidence>
<dbReference type="GeneID" id="25908172"/>
<dbReference type="Proteomes" id="UP000054560">
    <property type="component" value="Unassembled WGS sequence"/>
</dbReference>
<protein>
    <recommendedName>
        <fullName evidence="4">Glycosyltransferase 2-like domain-containing protein</fullName>
    </recommendedName>
</protein>
<dbReference type="PANTHER" id="PTHR43083">
    <property type="entry name" value="MANNAN POLYMERASE II"/>
    <property type="match status" value="1"/>
</dbReference>
<evidence type="ECO:0000313" key="2">
    <source>
        <dbReference type="EMBL" id="KNC79952.1"/>
    </source>
</evidence>
<sequence length="187" mass="21174">MRHSMLAMYRNTFISAELGCDIDYVLWIDDDMVDVGPDVLPTLLAFNKPIVVPRCLFRTDTGKIREYDLNSWKGRRTKPPLRQLQSGSYPGYVPRPDKKARHKHLNELMHATVDRLVEIESVGATVLLVNAEVHCNGINFPVMNVIGATWNGRGGYDGIETEGLCYMAKIIGYQCYAAPHITVRHRD</sequence>
<dbReference type="EMBL" id="KQ242217">
    <property type="protein sequence ID" value="KNC79952.1"/>
    <property type="molecule type" value="Genomic_DNA"/>
</dbReference>
<evidence type="ECO:0000313" key="3">
    <source>
        <dbReference type="Proteomes" id="UP000054560"/>
    </source>
</evidence>
<dbReference type="Pfam" id="PF03452">
    <property type="entry name" value="Anp1"/>
    <property type="match status" value="1"/>
</dbReference>
<name>A0A0L0FT08_9EUKA</name>
<gene>
    <name evidence="2" type="ORF">SARC_07668</name>
</gene>
<dbReference type="InterPro" id="IPR029044">
    <property type="entry name" value="Nucleotide-diphossugar_trans"/>
</dbReference>
<accession>A0A0L0FT08</accession>
<reference evidence="2 3" key="1">
    <citation type="submission" date="2011-02" db="EMBL/GenBank/DDBJ databases">
        <title>The Genome Sequence of Sphaeroforma arctica JP610.</title>
        <authorList>
            <consortium name="The Broad Institute Genome Sequencing Platform"/>
            <person name="Russ C."/>
            <person name="Cuomo C."/>
            <person name="Young S.K."/>
            <person name="Zeng Q."/>
            <person name="Gargeya S."/>
            <person name="Alvarado L."/>
            <person name="Berlin A."/>
            <person name="Chapman S.B."/>
            <person name="Chen Z."/>
            <person name="Freedman E."/>
            <person name="Gellesch M."/>
            <person name="Goldberg J."/>
            <person name="Griggs A."/>
            <person name="Gujja S."/>
            <person name="Heilman E."/>
            <person name="Heiman D."/>
            <person name="Howarth C."/>
            <person name="Mehta T."/>
            <person name="Neiman D."/>
            <person name="Pearson M."/>
            <person name="Roberts A."/>
            <person name="Saif S."/>
            <person name="Shea T."/>
            <person name="Shenoy N."/>
            <person name="Sisk P."/>
            <person name="Stolte C."/>
            <person name="Sykes S."/>
            <person name="White J."/>
            <person name="Yandava C."/>
            <person name="Burger G."/>
            <person name="Gray M.W."/>
            <person name="Holland P.W.H."/>
            <person name="King N."/>
            <person name="Lang F.B.F."/>
            <person name="Roger A.J."/>
            <person name="Ruiz-Trillo I."/>
            <person name="Haas B."/>
            <person name="Nusbaum C."/>
            <person name="Birren B."/>
        </authorList>
    </citation>
    <scope>NUCLEOTIDE SEQUENCE [LARGE SCALE GENOMIC DNA]</scope>
    <source>
        <strain evidence="2 3">JP610</strain>
    </source>
</reference>
<dbReference type="STRING" id="667725.A0A0L0FT08"/>
<dbReference type="Gene3D" id="3.90.550.10">
    <property type="entry name" value="Spore Coat Polysaccharide Biosynthesis Protein SpsA, Chain A"/>
    <property type="match status" value="1"/>
</dbReference>
<keyword evidence="3" id="KW-1185">Reference proteome</keyword>
<proteinExistence type="inferred from homology"/>
<dbReference type="InterPro" id="IPR052086">
    <property type="entry name" value="Mannan_Polymerase_Subunit"/>
</dbReference>
<evidence type="ECO:0000256" key="1">
    <source>
        <dbReference type="ARBA" id="ARBA00037964"/>
    </source>
</evidence>